<reference evidence="16" key="2">
    <citation type="journal article" date="2015" name="J. Proteomics">
        <title>Sexual differences in the sialomes of the zebra tick, Rhipicephalus pulchellus.</title>
        <authorList>
            <person name="Tan A.W."/>
            <person name="Francischetti I.M."/>
            <person name="Slovak M."/>
            <person name="Kini R.M."/>
            <person name="Ribeiro J.M."/>
        </authorList>
    </citation>
    <scope>NUCLEOTIDE SEQUENCE</scope>
    <source>
        <tissue evidence="16">Salivary gland</tissue>
    </source>
</reference>
<evidence type="ECO:0000313" key="16">
    <source>
        <dbReference type="EMBL" id="JAA62755.1"/>
    </source>
</evidence>
<dbReference type="SMART" id="SM00863">
    <property type="entry name" value="tRNA_SAD"/>
    <property type="match status" value="1"/>
</dbReference>
<dbReference type="EMBL" id="GACK01002279">
    <property type="protein sequence ID" value="JAA62755.1"/>
    <property type="molecule type" value="mRNA"/>
</dbReference>
<dbReference type="AlphaFoldDB" id="L7MFJ3"/>
<dbReference type="InterPro" id="IPR018165">
    <property type="entry name" value="Ala-tRNA-synth_IIc_core"/>
</dbReference>
<comment type="catalytic activity">
    <reaction evidence="14">
        <text>tRNA(Ala) + L-alanine + ATP = L-alanyl-tRNA(Ala) + AMP + diphosphate</text>
        <dbReference type="Rhea" id="RHEA:12540"/>
        <dbReference type="Rhea" id="RHEA-COMP:9657"/>
        <dbReference type="Rhea" id="RHEA-COMP:9923"/>
        <dbReference type="ChEBI" id="CHEBI:30616"/>
        <dbReference type="ChEBI" id="CHEBI:33019"/>
        <dbReference type="ChEBI" id="CHEBI:57972"/>
        <dbReference type="ChEBI" id="CHEBI:78442"/>
        <dbReference type="ChEBI" id="CHEBI:78497"/>
        <dbReference type="ChEBI" id="CHEBI:456215"/>
        <dbReference type="EC" id="6.1.1.7"/>
    </reaction>
</comment>
<dbReference type="HAMAP" id="MF_00036_B">
    <property type="entry name" value="Ala_tRNA_synth_B"/>
    <property type="match status" value="1"/>
</dbReference>
<dbReference type="Gene3D" id="2.40.30.130">
    <property type="match status" value="1"/>
</dbReference>
<dbReference type="InterPro" id="IPR018164">
    <property type="entry name" value="Ala-tRNA-synth_IIc_N"/>
</dbReference>
<keyword evidence="11" id="KW-0648">Protein biosynthesis</keyword>
<accession>L7MFJ3</accession>
<keyword evidence="5" id="KW-0436">Ligase</keyword>
<keyword evidence="10" id="KW-0694">RNA-binding</keyword>
<organism evidence="16">
    <name type="scientific">Rhipicephalus pulchellus</name>
    <name type="common">Yellow backed tick</name>
    <name type="synonym">Dermacentor pulchellus</name>
    <dbReference type="NCBI Taxonomy" id="72859"/>
    <lineage>
        <taxon>Eukaryota</taxon>
        <taxon>Metazoa</taxon>
        <taxon>Ecdysozoa</taxon>
        <taxon>Arthropoda</taxon>
        <taxon>Chelicerata</taxon>
        <taxon>Arachnida</taxon>
        <taxon>Acari</taxon>
        <taxon>Parasitiformes</taxon>
        <taxon>Ixodida</taxon>
        <taxon>Ixodoidea</taxon>
        <taxon>Ixodidae</taxon>
        <taxon>Rhipicephalinae</taxon>
        <taxon>Rhipicephalus</taxon>
        <taxon>Rhipicephalus</taxon>
    </lineage>
</organism>
<dbReference type="SUPFAM" id="SSF50447">
    <property type="entry name" value="Translation proteins"/>
    <property type="match status" value="1"/>
</dbReference>
<dbReference type="FunFam" id="3.30.930.10:FF:000011">
    <property type="entry name" value="Alanine--tRNA ligase, cytoplasmic"/>
    <property type="match status" value="1"/>
</dbReference>
<dbReference type="GO" id="GO:0005739">
    <property type="term" value="C:mitochondrion"/>
    <property type="evidence" value="ECO:0007669"/>
    <property type="project" value="TreeGrafter"/>
</dbReference>
<keyword evidence="12 16" id="KW-0030">Aminoacyl-tRNA synthetase</keyword>
<dbReference type="PANTHER" id="PTHR11777:SF9">
    <property type="entry name" value="ALANINE--TRNA LIGASE, CYTOPLASMIC"/>
    <property type="match status" value="1"/>
</dbReference>
<dbReference type="GO" id="GO:0000049">
    <property type="term" value="F:tRNA binding"/>
    <property type="evidence" value="ECO:0007669"/>
    <property type="project" value="UniProtKB-KW"/>
</dbReference>
<keyword evidence="4" id="KW-0820">tRNA-binding</keyword>
<comment type="similarity">
    <text evidence="1">Belongs to the class-II aminoacyl-tRNA synthetase family. Alax-L subfamily.</text>
</comment>
<evidence type="ECO:0000256" key="7">
    <source>
        <dbReference type="ARBA" id="ARBA00022741"/>
    </source>
</evidence>
<dbReference type="InterPro" id="IPR018163">
    <property type="entry name" value="Thr/Ala-tRNA-synth_IIc_edit"/>
</dbReference>
<reference evidence="16" key="1">
    <citation type="submission" date="2012-11" db="EMBL/GenBank/DDBJ databases">
        <authorList>
            <person name="Lucero-Rivera Y.E."/>
            <person name="Tovar-Ramirez D."/>
        </authorList>
    </citation>
    <scope>NUCLEOTIDE SEQUENCE</scope>
    <source>
        <tissue evidence="16">Salivary gland</tissue>
    </source>
</reference>
<dbReference type="EC" id="6.1.1.7" evidence="2"/>
<keyword evidence="9" id="KW-0067">ATP-binding</keyword>
<keyword evidence="6" id="KW-0479">Metal-binding</keyword>
<dbReference type="Pfam" id="PF07973">
    <property type="entry name" value="tRNA_SAD"/>
    <property type="match status" value="1"/>
</dbReference>
<protein>
    <recommendedName>
        <fullName evidence="3">Alanine--tRNA ligase</fullName>
        <ecNumber evidence="2">6.1.1.7</ecNumber>
    </recommendedName>
    <alternativeName>
        <fullName evidence="13">Alanyl-tRNA synthetase</fullName>
    </alternativeName>
</protein>
<dbReference type="GO" id="GO:0005524">
    <property type="term" value="F:ATP binding"/>
    <property type="evidence" value="ECO:0007669"/>
    <property type="project" value="UniProtKB-KW"/>
</dbReference>
<evidence type="ECO:0000256" key="6">
    <source>
        <dbReference type="ARBA" id="ARBA00022723"/>
    </source>
</evidence>
<dbReference type="InterPro" id="IPR018162">
    <property type="entry name" value="Ala-tRNA-ligase_IIc_anticod-bd"/>
</dbReference>
<keyword evidence="8" id="KW-0862">Zinc</keyword>
<evidence type="ECO:0000256" key="8">
    <source>
        <dbReference type="ARBA" id="ARBA00022833"/>
    </source>
</evidence>
<dbReference type="FunFam" id="3.30.980.10:FF:000004">
    <property type="entry name" value="Alanine--tRNA ligase, cytoplasmic"/>
    <property type="match status" value="1"/>
</dbReference>
<dbReference type="GO" id="GO:0004813">
    <property type="term" value="F:alanine-tRNA ligase activity"/>
    <property type="evidence" value="ECO:0007669"/>
    <property type="project" value="UniProtKB-EC"/>
</dbReference>
<sequence>LDLYRIPNLSLMRCSLASEMTGKTLKLCGTHLTWLRLKNMRSLCTRPTRKFSAREARQAFVDYFVDGHGHQFFPSSSVVPSFADKSLLFTNSGMNQFKGVFLGTVEPSSPLYGLQRAANYQKCIRVGGKHNDLDDVGKDLSHHTFFEMLGNWSFGDYFKKEACTMAWELLTKVYQLPKERLYVTYFAGDPSLGLQPDEECRHVWLDIGVPQERILPFGMKENFWEMGNVGPCGPCTEIHIDLAESGCSSSPPVHRVNAGHSDMVELWNLVFMEFNRGADGQLHSLPKKHVDTGMGLERLAAVLQNVKSNYDTDLFSPLITALQKKARVNPYSGLVGNDCFVDIAYRIAVDHARMFTVAISDGVLPEHADAGNKLRRIIRKASHAVIWHLKCDRGTLALLAEDVQHLLGDVYPGINIELVKNIVTAEEDKYLHQMSKAEATLKEVKTPNVLPGRTAWELYVQHGLQKDLITDLAAKRGLSVDWKQFEQLFKEFQKKSASGRTNEEIDLFHNLPDHAEHLRKLGVAPTNTDSIYFYTSRNGVYDFPSLKTTVEAVFCNGQSVTSARQGEHCIVVTNATNFYFENGGQVSDTGYIKTKCGEVAVHDVKNCSGFVFHKGIVTTGVIHQEDEAEMWIDKQRRLQCMIHHTATHCLNAALRTVLESTEQRSSLVDSEHLRFDFICKKNLTSEQIEKIQDICRDAIQAGCTVARRNIPLERALNLRDLVKVPNEVYPKTVSVIRIGNEDDIFSQELCCGTHVSSLSDLGEIVVTSHQSVGTIVRSIRAVAGPLAAVVRSRDEQVQRQMRELVEEVEALNRTSLDDYVIMAACKRKLTEVRKLAAARGTSLLLQRKAETELLKLERHIDSIIRKYNQNFGAPKVLNMLDRALENWKHTNFVVACLDSCVDGNLVSKLASKKCRHKPYFVAVCTNPGQLRIDCAIPKEFLTSAFQAEAWVKAVGPYVTLHSVMSSRVNKTEAHCYGRASFGPDMDFRSLEQAAVNFAKRHCAGQLSEKTSDVHL</sequence>
<evidence type="ECO:0000256" key="11">
    <source>
        <dbReference type="ARBA" id="ARBA00022917"/>
    </source>
</evidence>
<dbReference type="SUPFAM" id="SSF55186">
    <property type="entry name" value="ThrRS/AlaRS common domain"/>
    <property type="match status" value="1"/>
</dbReference>
<evidence type="ECO:0000256" key="10">
    <source>
        <dbReference type="ARBA" id="ARBA00022884"/>
    </source>
</evidence>
<dbReference type="InterPro" id="IPR023033">
    <property type="entry name" value="Ala_tRNA_ligase_euk/bac"/>
</dbReference>
<dbReference type="GO" id="GO:0046872">
    <property type="term" value="F:metal ion binding"/>
    <property type="evidence" value="ECO:0007669"/>
    <property type="project" value="UniProtKB-KW"/>
</dbReference>
<evidence type="ECO:0000256" key="12">
    <source>
        <dbReference type="ARBA" id="ARBA00023146"/>
    </source>
</evidence>
<dbReference type="GO" id="GO:0002161">
    <property type="term" value="F:aminoacyl-tRNA deacylase activity"/>
    <property type="evidence" value="ECO:0007669"/>
    <property type="project" value="TreeGrafter"/>
</dbReference>
<evidence type="ECO:0000259" key="15">
    <source>
        <dbReference type="PROSITE" id="PS50860"/>
    </source>
</evidence>
<dbReference type="Pfam" id="PF01411">
    <property type="entry name" value="tRNA-synt_2c"/>
    <property type="match status" value="1"/>
</dbReference>
<evidence type="ECO:0000256" key="1">
    <source>
        <dbReference type="ARBA" id="ARBA00008429"/>
    </source>
</evidence>
<dbReference type="InterPro" id="IPR009000">
    <property type="entry name" value="Transl_B-barrel_sf"/>
</dbReference>
<evidence type="ECO:0000256" key="4">
    <source>
        <dbReference type="ARBA" id="ARBA00022555"/>
    </source>
</evidence>
<dbReference type="Gene3D" id="3.30.980.10">
    <property type="entry name" value="Threonyl-trna Synthetase, Chain A, domain 2"/>
    <property type="match status" value="1"/>
</dbReference>
<dbReference type="InterPro" id="IPR050058">
    <property type="entry name" value="Ala-tRNA_ligase"/>
</dbReference>
<evidence type="ECO:0000256" key="2">
    <source>
        <dbReference type="ARBA" id="ARBA00013168"/>
    </source>
</evidence>
<name>L7MFJ3_RHIPC</name>
<dbReference type="GO" id="GO:0006419">
    <property type="term" value="P:alanyl-tRNA aminoacylation"/>
    <property type="evidence" value="ECO:0007669"/>
    <property type="project" value="InterPro"/>
</dbReference>
<feature type="non-terminal residue" evidence="16">
    <location>
        <position position="1"/>
    </location>
</feature>
<proteinExistence type="evidence at transcript level"/>
<dbReference type="NCBIfam" id="TIGR00344">
    <property type="entry name" value="alaS"/>
    <property type="match status" value="1"/>
</dbReference>
<dbReference type="SUPFAM" id="SSF55681">
    <property type="entry name" value="Class II aaRS and biotin synthetases"/>
    <property type="match status" value="1"/>
</dbReference>
<evidence type="ECO:0000256" key="13">
    <source>
        <dbReference type="ARBA" id="ARBA00032577"/>
    </source>
</evidence>
<evidence type="ECO:0000256" key="9">
    <source>
        <dbReference type="ARBA" id="ARBA00022840"/>
    </source>
</evidence>
<evidence type="ECO:0000256" key="5">
    <source>
        <dbReference type="ARBA" id="ARBA00022598"/>
    </source>
</evidence>
<dbReference type="InterPro" id="IPR002318">
    <property type="entry name" value="Ala-tRNA-lgiase_IIc"/>
</dbReference>
<evidence type="ECO:0000256" key="3">
    <source>
        <dbReference type="ARBA" id="ARBA00017959"/>
    </source>
</evidence>
<dbReference type="CDD" id="cd00673">
    <property type="entry name" value="AlaRS_core"/>
    <property type="match status" value="1"/>
</dbReference>
<dbReference type="Gene3D" id="3.30.930.10">
    <property type="entry name" value="Bira Bifunctional Protein, Domain 2"/>
    <property type="match status" value="1"/>
</dbReference>
<dbReference type="PROSITE" id="PS50860">
    <property type="entry name" value="AA_TRNA_LIGASE_II_ALA"/>
    <property type="match status" value="1"/>
</dbReference>
<dbReference type="SUPFAM" id="SSF101353">
    <property type="entry name" value="Putative anticodon-binding domain of alanyl-tRNA synthetase (AlaRS)"/>
    <property type="match status" value="1"/>
</dbReference>
<evidence type="ECO:0000256" key="14">
    <source>
        <dbReference type="ARBA" id="ARBA00048300"/>
    </source>
</evidence>
<dbReference type="PANTHER" id="PTHR11777">
    <property type="entry name" value="ALANYL-TRNA SYNTHETASE"/>
    <property type="match status" value="1"/>
</dbReference>
<dbReference type="InterPro" id="IPR012947">
    <property type="entry name" value="tRNA_SAD"/>
</dbReference>
<dbReference type="PRINTS" id="PR00980">
    <property type="entry name" value="TRNASYNTHALA"/>
</dbReference>
<keyword evidence="7" id="KW-0547">Nucleotide-binding</keyword>
<dbReference type="InterPro" id="IPR045864">
    <property type="entry name" value="aa-tRNA-synth_II/BPL/LPL"/>
</dbReference>
<feature type="domain" description="Alanyl-transfer RNA synthetases family profile" evidence="15">
    <location>
        <begin position="51"/>
        <end position="793"/>
    </location>
</feature>